<sequence length="363" mass="37506">MEGLAAPVAGALCGFAGGAVMGYAARTGRFCTLQALEDAFFAGDLRRLRAWALAIAVALVITQTAVSAGLVDLSLSIYHHTTFPWLSAILGGLLFGAGMALVGTCGFGTLARIGGGDLRAIVVFLVIGVSAYTAMAGITGMFRENVLDLAAIDLAPIGGAGLNTILDTAFGLNTGPFWGYAIALGLALWALKDAFFRATWRLVVAGLAVGAAVGFGWIATGYLIADPFDPQRVESFTFVRPLGNTIVYVMTYSGATIDFGIGAVLGVIAGAFGGAIRARDFRWEACDDARELRRHLVGAFFMGTGGVLAMGCTIGQGLSAVATLSITAPVVMISIALGARLGLAWLMEGSLLGLFAALQPPRR</sequence>
<evidence type="ECO:0000256" key="1">
    <source>
        <dbReference type="ARBA" id="ARBA00004429"/>
    </source>
</evidence>
<dbReference type="EMBL" id="NPEV01000006">
    <property type="protein sequence ID" value="RAI28964.1"/>
    <property type="molecule type" value="Genomic_DNA"/>
</dbReference>
<keyword evidence="3" id="KW-1003">Cell membrane</keyword>
<keyword evidence="11" id="KW-1185">Reference proteome</keyword>
<organism evidence="10 11">
    <name type="scientific">Rhodobium orientis</name>
    <dbReference type="NCBI Taxonomy" id="34017"/>
    <lineage>
        <taxon>Bacteria</taxon>
        <taxon>Pseudomonadati</taxon>
        <taxon>Pseudomonadota</taxon>
        <taxon>Alphaproteobacteria</taxon>
        <taxon>Hyphomicrobiales</taxon>
        <taxon>Rhodobiaceae</taxon>
        <taxon>Rhodobium</taxon>
    </lineage>
</organism>
<evidence type="ECO:0000256" key="7">
    <source>
        <dbReference type="ARBA" id="ARBA00023136"/>
    </source>
</evidence>
<evidence type="ECO:0000256" key="4">
    <source>
        <dbReference type="ARBA" id="ARBA00022519"/>
    </source>
</evidence>
<evidence type="ECO:0000256" key="8">
    <source>
        <dbReference type="ARBA" id="ARBA00035655"/>
    </source>
</evidence>
<evidence type="ECO:0000256" key="9">
    <source>
        <dbReference type="SAM" id="Phobius"/>
    </source>
</evidence>
<feature type="transmembrane region" description="Helical" evidence="9">
    <location>
        <begin position="245"/>
        <end position="275"/>
    </location>
</feature>
<keyword evidence="2" id="KW-0813">Transport</keyword>
<name>A0A327JU04_9HYPH</name>
<dbReference type="PANTHER" id="PTHR30574">
    <property type="entry name" value="INNER MEMBRANE PROTEIN YEDE"/>
    <property type="match status" value="1"/>
</dbReference>
<feature type="transmembrane region" description="Helical" evidence="9">
    <location>
        <begin position="48"/>
        <end position="71"/>
    </location>
</feature>
<evidence type="ECO:0000256" key="3">
    <source>
        <dbReference type="ARBA" id="ARBA00022475"/>
    </source>
</evidence>
<dbReference type="Pfam" id="PF04143">
    <property type="entry name" value="Sulf_transp"/>
    <property type="match status" value="1"/>
</dbReference>
<evidence type="ECO:0000313" key="10">
    <source>
        <dbReference type="EMBL" id="RAI28964.1"/>
    </source>
</evidence>
<evidence type="ECO:0000313" key="11">
    <source>
        <dbReference type="Proteomes" id="UP000249299"/>
    </source>
</evidence>
<keyword evidence="7 9" id="KW-0472">Membrane</keyword>
<dbReference type="PANTHER" id="PTHR30574:SF1">
    <property type="entry name" value="SULPHUR TRANSPORT DOMAIN-CONTAINING PROTEIN"/>
    <property type="match status" value="1"/>
</dbReference>
<feature type="transmembrane region" description="Helical" evidence="9">
    <location>
        <begin position="177"/>
        <end position="195"/>
    </location>
</feature>
<feature type="transmembrane region" description="Helical" evidence="9">
    <location>
        <begin position="202"/>
        <end position="225"/>
    </location>
</feature>
<accession>A0A327JU04</accession>
<protein>
    <submittedName>
        <fullName evidence="10">Mmebrane protein</fullName>
    </submittedName>
</protein>
<feature type="transmembrane region" description="Helical" evidence="9">
    <location>
        <begin position="330"/>
        <end position="358"/>
    </location>
</feature>
<keyword evidence="5 9" id="KW-0812">Transmembrane</keyword>
<feature type="transmembrane region" description="Helical" evidence="9">
    <location>
        <begin position="296"/>
        <end position="318"/>
    </location>
</feature>
<reference evidence="10 11" key="1">
    <citation type="submission" date="2017-07" db="EMBL/GenBank/DDBJ databases">
        <title>Draft Genome Sequences of Select Purple Nonsulfur Bacteria.</title>
        <authorList>
            <person name="Lasarre B."/>
            <person name="Mckinlay J.B."/>
        </authorList>
    </citation>
    <scope>NUCLEOTIDE SEQUENCE [LARGE SCALE GENOMIC DNA]</scope>
    <source>
        <strain evidence="10 11">DSM 11290</strain>
    </source>
</reference>
<dbReference type="RefSeq" id="WP_111433104.1">
    <property type="nucleotide sequence ID" value="NZ_JACIGG010000004.1"/>
</dbReference>
<feature type="transmembrane region" description="Helical" evidence="9">
    <location>
        <begin position="83"/>
        <end position="109"/>
    </location>
</feature>
<keyword evidence="6 9" id="KW-1133">Transmembrane helix</keyword>
<dbReference type="Proteomes" id="UP000249299">
    <property type="component" value="Unassembled WGS sequence"/>
</dbReference>
<comment type="similarity">
    <text evidence="8">Belongs to the TsuA/YedE (TC 9.B.102) family.</text>
</comment>
<proteinExistence type="inferred from homology"/>
<dbReference type="AlphaFoldDB" id="A0A327JU04"/>
<evidence type="ECO:0000256" key="2">
    <source>
        <dbReference type="ARBA" id="ARBA00022448"/>
    </source>
</evidence>
<keyword evidence="4" id="KW-0997">Cell inner membrane</keyword>
<gene>
    <name evidence="10" type="ORF">CH339_04565</name>
</gene>
<feature type="transmembrane region" description="Helical" evidence="9">
    <location>
        <begin position="121"/>
        <end position="139"/>
    </location>
</feature>
<comment type="caution">
    <text evidence="10">The sequence shown here is derived from an EMBL/GenBank/DDBJ whole genome shotgun (WGS) entry which is preliminary data.</text>
</comment>
<comment type="subcellular location">
    <subcellularLocation>
        <location evidence="1">Cell inner membrane</location>
        <topology evidence="1">Multi-pass membrane protein</topology>
    </subcellularLocation>
</comment>
<evidence type="ECO:0000256" key="6">
    <source>
        <dbReference type="ARBA" id="ARBA00022989"/>
    </source>
</evidence>
<dbReference type="OrthoDB" id="7984363at2"/>
<evidence type="ECO:0000256" key="5">
    <source>
        <dbReference type="ARBA" id="ARBA00022692"/>
    </source>
</evidence>
<dbReference type="GO" id="GO:0005886">
    <property type="term" value="C:plasma membrane"/>
    <property type="evidence" value="ECO:0007669"/>
    <property type="project" value="UniProtKB-SubCell"/>
</dbReference>
<dbReference type="InterPro" id="IPR007272">
    <property type="entry name" value="Sulf_transp_TsuA/YedE"/>
</dbReference>